<dbReference type="CDD" id="cd04661">
    <property type="entry name" value="NUDIX_MRP_L46"/>
    <property type="match status" value="1"/>
</dbReference>
<dbReference type="FunFam" id="3.30.420.40:FF:000102">
    <property type="entry name" value="Putative glycerol kinase 5"/>
    <property type="match status" value="1"/>
</dbReference>
<dbReference type="PANTHER" id="PTHR10196:SF68">
    <property type="entry name" value="GLYCEROL KINASE 5-RELATED"/>
    <property type="match status" value="1"/>
</dbReference>
<dbReference type="GO" id="GO:0005739">
    <property type="term" value="C:mitochondrion"/>
    <property type="evidence" value="ECO:0007669"/>
    <property type="project" value="TreeGrafter"/>
</dbReference>
<dbReference type="Gene3D" id="3.90.79.10">
    <property type="entry name" value="Nucleoside Triphosphate Pyrophosphohydrolase"/>
    <property type="match status" value="1"/>
</dbReference>
<dbReference type="SUPFAM" id="SSF53067">
    <property type="entry name" value="Actin-like ATPase domain"/>
    <property type="match status" value="2"/>
</dbReference>
<dbReference type="PANTHER" id="PTHR10196">
    <property type="entry name" value="SUGAR KINASE"/>
    <property type="match status" value="1"/>
</dbReference>
<comment type="similarity">
    <text evidence="2 6">Belongs to the FGGY kinase family.</text>
</comment>
<feature type="domain" description="Carbohydrate kinase FGGY C-terminal" evidence="8">
    <location>
        <begin position="385"/>
        <end position="575"/>
    </location>
</feature>
<evidence type="ECO:0000256" key="2">
    <source>
        <dbReference type="ARBA" id="ARBA00009156"/>
    </source>
</evidence>
<evidence type="ECO:0000256" key="5">
    <source>
        <dbReference type="ARBA" id="ARBA00022777"/>
    </source>
</evidence>
<dbReference type="InterPro" id="IPR021757">
    <property type="entry name" value="Ribosomal_mL46_N"/>
</dbReference>
<dbReference type="GO" id="GO:0004370">
    <property type="term" value="F:glycerol kinase activity"/>
    <property type="evidence" value="ECO:0007669"/>
    <property type="project" value="UniProtKB-EC"/>
</dbReference>
<dbReference type="Proteomes" id="UP000663852">
    <property type="component" value="Unassembled WGS sequence"/>
</dbReference>
<dbReference type="InterPro" id="IPR018485">
    <property type="entry name" value="FGGY_C"/>
</dbReference>
<gene>
    <name evidence="10" type="ORF">EDS130_LOCUS2953</name>
</gene>
<dbReference type="InterPro" id="IPR033650">
    <property type="entry name" value="Ribosomal_mL46_NUDIX"/>
</dbReference>
<protein>
    <recommendedName>
        <fullName evidence="3">glycerol kinase</fullName>
        <ecNumber evidence="3">2.7.1.30</ecNumber>
    </recommendedName>
</protein>
<dbReference type="CDD" id="cd20270">
    <property type="entry name" value="Complex1_LYR_SDHAF3_LYRM10"/>
    <property type="match status" value="1"/>
</dbReference>
<dbReference type="Gene3D" id="3.30.420.40">
    <property type="match status" value="2"/>
</dbReference>
<dbReference type="Pfam" id="PF13233">
    <property type="entry name" value="Complex1_LYR_2"/>
    <property type="match status" value="1"/>
</dbReference>
<dbReference type="OrthoDB" id="6278781at2759"/>
<dbReference type="EMBL" id="CAJNOJ010000007">
    <property type="protein sequence ID" value="CAF0763908.1"/>
    <property type="molecule type" value="Genomic_DNA"/>
</dbReference>
<feature type="domain" description="Carbohydrate kinase FGGY N-terminal" evidence="7">
    <location>
        <begin position="111"/>
        <end position="374"/>
    </location>
</feature>
<dbReference type="PROSITE" id="PS00445">
    <property type="entry name" value="FGGY_KINASES_2"/>
    <property type="match status" value="1"/>
</dbReference>
<dbReference type="GO" id="GO:0046167">
    <property type="term" value="P:glycerol-3-phosphate biosynthetic process"/>
    <property type="evidence" value="ECO:0007669"/>
    <property type="project" value="TreeGrafter"/>
</dbReference>
<organism evidence="10 11">
    <name type="scientific">Adineta ricciae</name>
    <name type="common">Rotifer</name>
    <dbReference type="NCBI Taxonomy" id="249248"/>
    <lineage>
        <taxon>Eukaryota</taxon>
        <taxon>Metazoa</taxon>
        <taxon>Spiralia</taxon>
        <taxon>Gnathifera</taxon>
        <taxon>Rotifera</taxon>
        <taxon>Eurotatoria</taxon>
        <taxon>Bdelloidea</taxon>
        <taxon>Adinetida</taxon>
        <taxon>Adinetidae</taxon>
        <taxon>Adineta</taxon>
    </lineage>
</organism>
<keyword evidence="5 6" id="KW-0418">Kinase</keyword>
<dbReference type="Pfam" id="PF11788">
    <property type="entry name" value="MRP-L46"/>
    <property type="match status" value="1"/>
</dbReference>
<evidence type="ECO:0000259" key="8">
    <source>
        <dbReference type="Pfam" id="PF02782"/>
    </source>
</evidence>
<name>A0A813Q9M9_ADIRI</name>
<dbReference type="Pfam" id="PF02782">
    <property type="entry name" value="FGGY_C"/>
    <property type="match status" value="1"/>
</dbReference>
<evidence type="ECO:0000313" key="11">
    <source>
        <dbReference type="Proteomes" id="UP000663852"/>
    </source>
</evidence>
<dbReference type="AlphaFoldDB" id="A0A813Q9M9"/>
<evidence type="ECO:0000256" key="4">
    <source>
        <dbReference type="ARBA" id="ARBA00022679"/>
    </source>
</evidence>
<evidence type="ECO:0000259" key="7">
    <source>
        <dbReference type="Pfam" id="PF00370"/>
    </source>
</evidence>
<dbReference type="GO" id="GO:0019563">
    <property type="term" value="P:glycerol catabolic process"/>
    <property type="evidence" value="ECO:0007669"/>
    <property type="project" value="UniProtKB-UniPathway"/>
</dbReference>
<feature type="domain" description="Large ribosomal subunit protein mL46 N-terminal" evidence="9">
    <location>
        <begin position="682"/>
        <end position="778"/>
    </location>
</feature>
<dbReference type="EC" id="2.7.1.30" evidence="3"/>
<evidence type="ECO:0000313" key="10">
    <source>
        <dbReference type="EMBL" id="CAF0763908.1"/>
    </source>
</evidence>
<dbReference type="Pfam" id="PF00370">
    <property type="entry name" value="FGGY_N"/>
    <property type="match status" value="1"/>
</dbReference>
<accession>A0A813Q9M9</accession>
<dbReference type="GO" id="GO:0006641">
    <property type="term" value="P:triglyceride metabolic process"/>
    <property type="evidence" value="ECO:0007669"/>
    <property type="project" value="TreeGrafter"/>
</dbReference>
<evidence type="ECO:0000256" key="6">
    <source>
        <dbReference type="RuleBase" id="RU003733"/>
    </source>
</evidence>
<proteinExistence type="inferred from homology"/>
<evidence type="ECO:0000259" key="9">
    <source>
        <dbReference type="Pfam" id="PF11788"/>
    </source>
</evidence>
<comment type="pathway">
    <text evidence="1">Polyol metabolism; glycerol degradation via glycerol kinase pathway; sn-glycerol 3-phosphate from glycerol: step 1/1.</text>
</comment>
<evidence type="ECO:0000256" key="1">
    <source>
        <dbReference type="ARBA" id="ARBA00005190"/>
    </source>
</evidence>
<evidence type="ECO:0000256" key="3">
    <source>
        <dbReference type="ARBA" id="ARBA00012099"/>
    </source>
</evidence>
<dbReference type="InterPro" id="IPR043129">
    <property type="entry name" value="ATPase_NBD"/>
</dbReference>
<comment type="caution">
    <text evidence="10">The sequence shown here is derived from an EMBL/GenBank/DDBJ whole genome shotgun (WGS) entry which is preliminary data.</text>
</comment>
<dbReference type="UniPathway" id="UPA00618">
    <property type="reaction ID" value="UER00672"/>
</dbReference>
<dbReference type="InterPro" id="IPR018483">
    <property type="entry name" value="Carb_kinase_FGGY_CS"/>
</dbReference>
<keyword evidence="4 6" id="KW-0808">Transferase</keyword>
<sequence length="914" mass="103088">MYEKIFGTQHRLTVLRLYKTILRLHQSLPHELNQLGTQYARDEFRRHKNAQPEFVTNFMVEWSEYARILTRQVSSKNKASFGKANSQSYSINEIMPNDADQCPSPPIKDPYILSIDIGTSSIRAFLFSKSFEIVSSSQKSQTLLCPEPHGYEFDPDKFWSTLLEVINETIQCAKPLTATDITCLGISTLRNSVILWDRKTGETYSNIILWNDSRSSSHATSTNTSLTWKTIRGFAKVIYPIVQTARISTLSNLEFRTQMIAFKLLWLFERKPELVQRARNNELLFGCIETWLIWKLTGGQEHVTDVSCASSTGLYDPFLSQWSTLLCRNLGIDMRLLPAIKPTFGEFGRCDPNLFGCAIPITAVIGDVQASMFGQCVSQPGECLLTLGTGAFINILTGPVSACTDGIYPLVAHSDLSNSSENVHFMHAFHSGCATVLNWAKQAQFFDDFSELNAISTDARPAKAFFLPAFGGHNNDPYCGSGFIGIDSETKRDDLLRAILESIAFVIYEVFSFVREDYKKHQGGKQLKCLRAAGGVATCDFICQIIANLSHMSVERCHAFNLASGIGAGFLAAYGYNLVDDYEYFQKIITVDKVFESVHCDITETNYKQWKAIVPRFGKWYASDDRNDIIFIEKLRIIVMSSALLRIPSLVSSSIVRRLVIANASTSSQTTAAVTKSEKLPQIKVALCIQRYAHLSPEMAPIEKEYTDLITEVETENSYLSDHELRHKRELELGKQRQISATSTAASVTIVETAVDLEDRLAKDFSNFHFMPRETEDDKTNNLHSHNRKLDDNLLLIVQQKNTQTNKDEWIFPEKNYNGERSLRAAVEQLVTTCGNLHVQIAGNAPLACYKDDADKSSKKIFFYKAEYLAGIVKQFATLKSSPYKDYAWVTHSDLTKYLSPSYHKAVKDMLFVF</sequence>
<dbReference type="InterPro" id="IPR018484">
    <property type="entry name" value="FGGY_N"/>
</dbReference>
<reference evidence="10" key="1">
    <citation type="submission" date="2021-02" db="EMBL/GenBank/DDBJ databases">
        <authorList>
            <person name="Nowell W R."/>
        </authorList>
    </citation>
    <scope>NUCLEOTIDE SEQUENCE</scope>
</reference>